<protein>
    <submittedName>
        <fullName evidence="4">Phenazine biosynthesis protein PhzF family</fullName>
    </submittedName>
</protein>
<dbReference type="NCBIfam" id="TIGR00654">
    <property type="entry name" value="PhzF_family"/>
    <property type="match status" value="1"/>
</dbReference>
<evidence type="ECO:0000313" key="5">
    <source>
        <dbReference type="Proteomes" id="UP000243661"/>
    </source>
</evidence>
<dbReference type="PIRSF" id="PIRSF016184">
    <property type="entry name" value="PhzC_PhzF"/>
    <property type="match status" value="1"/>
</dbReference>
<dbReference type="Gene3D" id="3.10.310.10">
    <property type="entry name" value="Diaminopimelate Epimerase, Chain A, domain 1"/>
    <property type="match status" value="2"/>
</dbReference>
<comment type="similarity">
    <text evidence="1">Belongs to the PhzF family.</text>
</comment>
<dbReference type="GO" id="GO:0005737">
    <property type="term" value="C:cytoplasm"/>
    <property type="evidence" value="ECO:0007669"/>
    <property type="project" value="TreeGrafter"/>
</dbReference>
<dbReference type="InterPro" id="IPR003719">
    <property type="entry name" value="Phenazine_PhzF-like"/>
</dbReference>
<feature type="active site" evidence="3">
    <location>
        <position position="65"/>
    </location>
</feature>
<name>A0A1C4GWW4_9GAMM</name>
<dbReference type="GO" id="GO:0016853">
    <property type="term" value="F:isomerase activity"/>
    <property type="evidence" value="ECO:0007669"/>
    <property type="project" value="UniProtKB-KW"/>
</dbReference>
<sequence>MLSVIFFCPILLNRTQKRIVAMKMYQVDAFTTELFKGNPAAVIVTDLWLEDGLMQNLALENNLSETAFVKKMDSENYEIRWFTPTTEVDFCGHATLASSFVLFKDFTSAKTIQFHVKNLGIFVVQQESDGKIKMNFPTRLAEKVNEYPKILDQALTKPFKNVYLNSQAYIVEYENPQDVLDEMPDLALLKQLGKIRTAITAQGTVLALALTSTSHTEQYDCISRYFAPANGIDEDPVTGSIHTAIAPLWADKLAKRQILAYQASSRGGVLHCVVLENDRIEISGYAKLYMQAELYL</sequence>
<dbReference type="PANTHER" id="PTHR13774:SF17">
    <property type="entry name" value="PHENAZINE BIOSYNTHESIS-LIKE DOMAIN-CONTAINING PROTEIN"/>
    <property type="match status" value="1"/>
</dbReference>
<dbReference type="AlphaFoldDB" id="A0A1C4GWW4"/>
<dbReference type="SUPFAM" id="SSF54506">
    <property type="entry name" value="Diaminopimelate epimerase-like"/>
    <property type="match status" value="1"/>
</dbReference>
<dbReference type="EMBL" id="FMBK01000011">
    <property type="protein sequence ID" value="SCC72686.1"/>
    <property type="molecule type" value="Genomic_DNA"/>
</dbReference>
<reference evidence="4 5" key="1">
    <citation type="submission" date="2016-08" db="EMBL/GenBank/DDBJ databases">
        <authorList>
            <person name="Seilhamer J.J."/>
        </authorList>
    </citation>
    <scope>NUCLEOTIDE SEQUENCE [LARGE SCALE GENOMIC DNA]</scope>
    <source>
        <strain evidence="4 5">ANC 4874</strain>
    </source>
</reference>
<dbReference type="PANTHER" id="PTHR13774">
    <property type="entry name" value="PHENAZINE BIOSYNTHESIS PROTEIN"/>
    <property type="match status" value="1"/>
</dbReference>
<evidence type="ECO:0000256" key="3">
    <source>
        <dbReference type="PIRSR" id="PIRSR016184-1"/>
    </source>
</evidence>
<dbReference type="Proteomes" id="UP000243661">
    <property type="component" value="Unassembled WGS sequence"/>
</dbReference>
<evidence type="ECO:0000256" key="2">
    <source>
        <dbReference type="ARBA" id="ARBA00023235"/>
    </source>
</evidence>
<proteinExistence type="inferred from homology"/>
<accession>A0A1C4GWW4</accession>
<gene>
    <name evidence="4" type="ORF">GA0116959_11195</name>
</gene>
<dbReference type="Pfam" id="PF02567">
    <property type="entry name" value="PhzC-PhzF"/>
    <property type="match status" value="1"/>
</dbReference>
<organism evidence="4 5">
    <name type="scientific">Acinetobacter albensis</name>
    <dbReference type="NCBI Taxonomy" id="1673609"/>
    <lineage>
        <taxon>Bacteria</taxon>
        <taxon>Pseudomonadati</taxon>
        <taxon>Pseudomonadota</taxon>
        <taxon>Gammaproteobacteria</taxon>
        <taxon>Moraxellales</taxon>
        <taxon>Moraxellaceae</taxon>
        <taxon>Acinetobacter</taxon>
    </lineage>
</organism>
<evidence type="ECO:0000256" key="1">
    <source>
        <dbReference type="ARBA" id="ARBA00008270"/>
    </source>
</evidence>
<evidence type="ECO:0000313" key="4">
    <source>
        <dbReference type="EMBL" id="SCC72686.1"/>
    </source>
</evidence>
<keyword evidence="2" id="KW-0413">Isomerase</keyword>